<sequence>MVALASRVLRNRRIKWAVAGTFVGGALFYPMGRIATSRIAIGDNNGGVFIGGGHGVKIGDSSGGISIGWDGIKIGDKSGGVYIGWRGIHIGDKHSGISLGGKSPWE</sequence>
<dbReference type="EMBL" id="MK072067">
    <property type="protein sequence ID" value="AYV77839.1"/>
    <property type="molecule type" value="Genomic_DNA"/>
</dbReference>
<organism evidence="2">
    <name type="scientific">Edafosvirus sp</name>
    <dbReference type="NCBI Taxonomy" id="2487765"/>
    <lineage>
        <taxon>Viruses</taxon>
        <taxon>Varidnaviria</taxon>
        <taxon>Bamfordvirae</taxon>
        <taxon>Nucleocytoviricota</taxon>
        <taxon>Megaviricetes</taxon>
        <taxon>Imitervirales</taxon>
        <taxon>Mimiviridae</taxon>
        <taxon>Klosneuvirinae</taxon>
    </lineage>
</organism>
<evidence type="ECO:0000256" key="1">
    <source>
        <dbReference type="SAM" id="Phobius"/>
    </source>
</evidence>
<keyword evidence="1" id="KW-1133">Transmembrane helix</keyword>
<name>A0A3G4ZWP6_9VIRU</name>
<accession>A0A3G4ZWP6</accession>
<keyword evidence="1" id="KW-0472">Membrane</keyword>
<protein>
    <submittedName>
        <fullName evidence="2">Uncharacterized protein</fullName>
    </submittedName>
</protein>
<evidence type="ECO:0000313" key="2">
    <source>
        <dbReference type="EMBL" id="AYV77839.1"/>
    </source>
</evidence>
<reference evidence="2" key="1">
    <citation type="submission" date="2018-10" db="EMBL/GenBank/DDBJ databases">
        <title>Hidden diversity of soil giant viruses.</title>
        <authorList>
            <person name="Schulz F."/>
            <person name="Alteio L."/>
            <person name="Goudeau D."/>
            <person name="Ryan E.M."/>
            <person name="Malmstrom R.R."/>
            <person name="Blanchard J."/>
            <person name="Woyke T."/>
        </authorList>
    </citation>
    <scope>NUCLEOTIDE SEQUENCE</scope>
    <source>
        <strain evidence="2">EDV1</strain>
    </source>
</reference>
<proteinExistence type="predicted"/>
<gene>
    <name evidence="2" type="ORF">Edafosvirus2_18</name>
</gene>
<keyword evidence="1" id="KW-0812">Transmembrane</keyword>
<feature type="transmembrane region" description="Helical" evidence="1">
    <location>
        <begin position="14"/>
        <end position="31"/>
    </location>
</feature>